<evidence type="ECO:0000313" key="3">
    <source>
        <dbReference type="Proteomes" id="UP000196531"/>
    </source>
</evidence>
<reference evidence="3" key="1">
    <citation type="journal article" date="2017" name="Proc. Natl. Acad. Sci. U.S.A.">
        <title>Simulation of Deepwater Horizon oil plume reveals substrate specialization within a complex community of hydrocarbon-degraders.</title>
        <authorList>
            <person name="Hu P."/>
            <person name="Dubinsky E.A."/>
            <person name="Probst A.J."/>
            <person name="Wang J."/>
            <person name="Sieber C.M.K."/>
            <person name="Tom L.M."/>
            <person name="Gardinali P."/>
            <person name="Banfield J.F."/>
            <person name="Atlas R.M."/>
            <person name="Andersen G.L."/>
        </authorList>
    </citation>
    <scope>NUCLEOTIDE SEQUENCE [LARGE SCALE GENOMIC DNA]</scope>
</reference>
<dbReference type="EMBL" id="MAAO01000015">
    <property type="protein sequence ID" value="OUR93772.1"/>
    <property type="molecule type" value="Genomic_DNA"/>
</dbReference>
<proteinExistence type="predicted"/>
<gene>
    <name evidence="2" type="ORF">A9Q84_18890</name>
</gene>
<protein>
    <submittedName>
        <fullName evidence="2">Uncharacterized protein</fullName>
    </submittedName>
</protein>
<dbReference type="Proteomes" id="UP000196531">
    <property type="component" value="Unassembled WGS sequence"/>
</dbReference>
<evidence type="ECO:0000313" key="2">
    <source>
        <dbReference type="EMBL" id="OUR93772.1"/>
    </source>
</evidence>
<dbReference type="AlphaFoldDB" id="A0A1Y5F386"/>
<organism evidence="2 3">
    <name type="scientific">Halobacteriovorax marinus</name>
    <dbReference type="NCBI Taxonomy" id="97084"/>
    <lineage>
        <taxon>Bacteria</taxon>
        <taxon>Pseudomonadati</taxon>
        <taxon>Bdellovibrionota</taxon>
        <taxon>Bacteriovoracia</taxon>
        <taxon>Bacteriovoracales</taxon>
        <taxon>Halobacteriovoraceae</taxon>
        <taxon>Halobacteriovorax</taxon>
    </lineage>
</organism>
<evidence type="ECO:0000256" key="1">
    <source>
        <dbReference type="SAM" id="MobiDB-lite"/>
    </source>
</evidence>
<accession>A0A1Y5F386</accession>
<name>A0A1Y5F386_9BACT</name>
<comment type="caution">
    <text evidence="2">The sequence shown here is derived from an EMBL/GenBank/DDBJ whole genome shotgun (WGS) entry which is preliminary data.</text>
</comment>
<feature type="region of interest" description="Disordered" evidence="1">
    <location>
        <begin position="1"/>
        <end position="22"/>
    </location>
</feature>
<sequence>MFSCSHNTMDEHSKHSHKHKGHILAKESSKIMPEFDILHVKVITDGGHLVFQQEVKEKVGGKTPKKNGKLAGASVYSYVWPTTLNSSTVGFEKDSGILALALTIHPDFDDTPLYDEDGDGNKKNDGDKWHSHWVVLVPDNACGKGSLKVRDIPNGVKPKLPKTWPGLPLFIDSPGYDFTMKNGEVLVRVPLKDLGFPKQFSFDGVTAGLRINQQVHAPLLCVKNIFDVASGDLSLPGRSL</sequence>